<evidence type="ECO:0000256" key="1">
    <source>
        <dbReference type="SAM" id="MobiDB-lite"/>
    </source>
</evidence>
<keyword evidence="3" id="KW-1185">Reference proteome</keyword>
<feature type="compositionally biased region" description="Basic and acidic residues" evidence="1">
    <location>
        <begin position="39"/>
        <end position="49"/>
    </location>
</feature>
<evidence type="ECO:0000313" key="3">
    <source>
        <dbReference type="Proteomes" id="UP000318542"/>
    </source>
</evidence>
<reference evidence="2 3" key="1">
    <citation type="submission" date="2019-07" db="EMBL/GenBank/DDBJ databases">
        <title>Tepidimonas thermarum AA-1 draft genome.</title>
        <authorList>
            <person name="Da Costa M.S."/>
            <person name="Froufe H.J.C."/>
            <person name="Egas C."/>
            <person name="Albuquerque L."/>
        </authorList>
    </citation>
    <scope>NUCLEOTIDE SEQUENCE [LARGE SCALE GENOMIC DNA]</scope>
    <source>
        <strain evidence="2 3">AA-1</strain>
    </source>
</reference>
<name>A0A554X0M9_9BURK</name>
<accession>A0A554X0M9</accession>
<gene>
    <name evidence="2" type="ORF">Tther_01466</name>
</gene>
<comment type="caution">
    <text evidence="2">The sequence shown here is derived from an EMBL/GenBank/DDBJ whole genome shotgun (WGS) entry which is preliminary data.</text>
</comment>
<protein>
    <submittedName>
        <fullName evidence="2">Uncharacterized protein</fullName>
    </submittedName>
</protein>
<dbReference type="AlphaFoldDB" id="A0A554X0M9"/>
<feature type="region of interest" description="Disordered" evidence="1">
    <location>
        <begin position="28"/>
        <end position="87"/>
    </location>
</feature>
<dbReference type="Proteomes" id="UP000318542">
    <property type="component" value="Unassembled WGS sequence"/>
</dbReference>
<sequence>MSMSLRAYARHRGVALSAVQKAIAMGRIHPEPDGSIDPAKADAQWDRHTRTAQPTTPRVTTTRPPPVAQHASQPAPPPPMPQASDDARGVDYHKARAVRETYSARLAKLEFEERTGKLISKDEVDIKYFQLARQLRDRMQQIPRKVAPEIVALVVADPDVRGVTDILDVAIREALEDLAR</sequence>
<evidence type="ECO:0000313" key="2">
    <source>
        <dbReference type="EMBL" id="TSE29417.1"/>
    </source>
</evidence>
<feature type="compositionally biased region" description="Low complexity" evidence="1">
    <location>
        <begin position="51"/>
        <end position="73"/>
    </location>
</feature>
<organism evidence="2 3">
    <name type="scientific">Tepidimonas thermarum</name>
    <dbReference type="NCBI Taxonomy" id="335431"/>
    <lineage>
        <taxon>Bacteria</taxon>
        <taxon>Pseudomonadati</taxon>
        <taxon>Pseudomonadota</taxon>
        <taxon>Betaproteobacteria</taxon>
        <taxon>Burkholderiales</taxon>
        <taxon>Tepidimonas</taxon>
    </lineage>
</organism>
<proteinExistence type="predicted"/>
<dbReference type="EMBL" id="VJOL01000025">
    <property type="protein sequence ID" value="TSE29417.1"/>
    <property type="molecule type" value="Genomic_DNA"/>
</dbReference>